<dbReference type="InterPro" id="IPR055247">
    <property type="entry name" value="InsJ-like_HTH"/>
</dbReference>
<gene>
    <name evidence="2" type="ORF">M8009_02895</name>
</gene>
<sequence length="269" mass="29753">MATKHLSPELLNERRLEAVRLRLDGHTVARVAQQTGLSAPTVSAAWKAFREGGWEAVPVRQRGRKSGQASSLGEREQHILWRLLAELPSSPLPGWSSQALAEAIAAETGSEVSPRAIEHWLAAQDLKPTPLALAGLARRRSTPGRWYRQQVQPVLERVRQAGGDVWQGGVRVSPLGEQPPDEPRRYQLYLHGKRGALYTRCLPAPPMAEAYLALFERLLAQAVGPVALLFHGAWFQASPEIQAWLKHHPELHLINVAPNLTLGSDPKVR</sequence>
<evidence type="ECO:0000313" key="3">
    <source>
        <dbReference type="Proteomes" id="UP001165369"/>
    </source>
</evidence>
<reference evidence="2" key="1">
    <citation type="submission" date="2022-05" db="EMBL/GenBank/DDBJ databases">
        <title>Halomonas geminus sp. nov. and Halomonas llamarensis sp. nov. isolated from high-altitude salars of the Atacama Desert.</title>
        <authorList>
            <person name="Hintersatz C."/>
            <person name="Rojas L.A."/>
            <person name="Wei T.-S."/>
            <person name="Kutschke S."/>
            <person name="Lehmann F."/>
            <person name="Jain R."/>
            <person name="Pollmann K."/>
        </authorList>
    </citation>
    <scope>NUCLEOTIDE SEQUENCE</scope>
    <source>
        <strain evidence="2">ATCH28</strain>
    </source>
</reference>
<dbReference type="Proteomes" id="UP001165369">
    <property type="component" value="Unassembled WGS sequence"/>
</dbReference>
<feature type="domain" description="Insertion element IS150 protein InsJ-like helix-turn-helix" evidence="1">
    <location>
        <begin position="14"/>
        <end position="58"/>
    </location>
</feature>
<proteinExistence type="predicted"/>
<dbReference type="RefSeq" id="WP_250059260.1">
    <property type="nucleotide sequence ID" value="NZ_JAMJPK010000001.1"/>
</dbReference>
<dbReference type="EMBL" id="JAMJPK010000001">
    <property type="protein sequence ID" value="MCL7939252.1"/>
    <property type="molecule type" value="Genomic_DNA"/>
</dbReference>
<keyword evidence="3" id="KW-1185">Reference proteome</keyword>
<evidence type="ECO:0000313" key="2">
    <source>
        <dbReference type="EMBL" id="MCL7939252.1"/>
    </source>
</evidence>
<dbReference type="InterPro" id="IPR009057">
    <property type="entry name" value="Homeodomain-like_sf"/>
</dbReference>
<name>A0ABT0SXC9_9GAMM</name>
<dbReference type="Pfam" id="PF13518">
    <property type="entry name" value="HTH_28"/>
    <property type="match status" value="1"/>
</dbReference>
<dbReference type="SUPFAM" id="SSF46689">
    <property type="entry name" value="Homeodomain-like"/>
    <property type="match status" value="1"/>
</dbReference>
<accession>A0ABT0SXC9</accession>
<comment type="caution">
    <text evidence="2">The sequence shown here is derived from an EMBL/GenBank/DDBJ whole genome shotgun (WGS) entry which is preliminary data.</text>
</comment>
<evidence type="ECO:0000259" key="1">
    <source>
        <dbReference type="Pfam" id="PF13518"/>
    </source>
</evidence>
<protein>
    <submittedName>
        <fullName evidence="2">Helix-turn-helix domain-containing protein</fullName>
    </submittedName>
</protein>
<organism evidence="2 3">
    <name type="scientific">Halomonas gemina</name>
    <dbReference type="NCBI Taxonomy" id="2945105"/>
    <lineage>
        <taxon>Bacteria</taxon>
        <taxon>Pseudomonadati</taxon>
        <taxon>Pseudomonadota</taxon>
        <taxon>Gammaproteobacteria</taxon>
        <taxon>Oceanospirillales</taxon>
        <taxon>Halomonadaceae</taxon>
        <taxon>Halomonas</taxon>
    </lineage>
</organism>